<dbReference type="AlphaFoldDB" id="A0A078AA50"/>
<proteinExistence type="predicted"/>
<dbReference type="SUPFAM" id="SSF103481">
    <property type="entry name" value="Multidrug resistance efflux transporter EmrE"/>
    <property type="match status" value="1"/>
</dbReference>
<feature type="transmembrane region" description="Helical" evidence="1">
    <location>
        <begin position="225"/>
        <end position="248"/>
    </location>
</feature>
<keyword evidence="3" id="KW-1185">Reference proteome</keyword>
<feature type="transmembrane region" description="Helical" evidence="1">
    <location>
        <begin position="270"/>
        <end position="292"/>
    </location>
</feature>
<dbReference type="GO" id="GO:0016020">
    <property type="term" value="C:membrane"/>
    <property type="evidence" value="ECO:0007669"/>
    <property type="project" value="TreeGrafter"/>
</dbReference>
<dbReference type="Proteomes" id="UP000039865">
    <property type="component" value="Unassembled WGS sequence"/>
</dbReference>
<dbReference type="PANTHER" id="PTHR22911">
    <property type="entry name" value="ACYL-MALONYL CONDENSING ENZYME-RELATED"/>
    <property type="match status" value="1"/>
</dbReference>
<gene>
    <name evidence="2" type="primary">Contig15676.g768</name>
    <name evidence="2" type="ORF">STYLEM_7745</name>
</gene>
<accession>A0A078AA50</accession>
<feature type="transmembrane region" description="Helical" evidence="1">
    <location>
        <begin position="109"/>
        <end position="128"/>
    </location>
</feature>
<evidence type="ECO:0000313" key="3">
    <source>
        <dbReference type="Proteomes" id="UP000039865"/>
    </source>
</evidence>
<feature type="transmembrane region" description="Helical" evidence="1">
    <location>
        <begin position="299"/>
        <end position="321"/>
    </location>
</feature>
<sequence length="351" mass="39341">MDQDLFSGLLSTKDQEDIKKYGPDDSRVENQNKVIPKWAYLAFIVAGASGAMDGPFSQFLQANNPFLKMAWKFQGVFFLFLIIYVFLVAIKKRGIIGQFSQWKNTYQTYLNLLIASIGLIGMQSFLSWGAAYTIMSHANLFSSLTAMLVVSYKLLTCSQITRCEIIGTVISIIGCGLTTQDPHAEKTNDELNDIAYGNILSFVSSIFATLYILKGQEESLKLDPMQYFLTLNFFTSVNFILFGCLFVEDSFYLSQDPVKGVFGWIHPENIVYSVVVVSFVNGVGTLYLQYLVFKNFSPVIAGSMMLLEPLFSQIYGIILGLDEYPGFLTYFGSSLIIVGLYLLLSHPNRPL</sequence>
<dbReference type="OrthoDB" id="74158at2759"/>
<feature type="transmembrane region" description="Helical" evidence="1">
    <location>
        <begin position="194"/>
        <end position="213"/>
    </location>
</feature>
<dbReference type="EMBL" id="CCKQ01007404">
    <property type="protein sequence ID" value="CDW78761.1"/>
    <property type="molecule type" value="Genomic_DNA"/>
</dbReference>
<protein>
    <recommendedName>
        <fullName evidence="4">Drug metabolite transporter superfamily</fullName>
    </recommendedName>
</protein>
<dbReference type="InterPro" id="IPR037185">
    <property type="entry name" value="EmrE-like"/>
</dbReference>
<name>A0A078AA50_STYLE</name>
<feature type="transmembrane region" description="Helical" evidence="1">
    <location>
        <begin position="327"/>
        <end position="344"/>
    </location>
</feature>
<keyword evidence="1" id="KW-1133">Transmembrane helix</keyword>
<keyword evidence="1" id="KW-0472">Membrane</keyword>
<evidence type="ECO:0000313" key="2">
    <source>
        <dbReference type="EMBL" id="CDW78761.1"/>
    </source>
</evidence>
<evidence type="ECO:0008006" key="4">
    <source>
        <dbReference type="Google" id="ProtNLM"/>
    </source>
</evidence>
<organism evidence="2 3">
    <name type="scientific">Stylonychia lemnae</name>
    <name type="common">Ciliate</name>
    <dbReference type="NCBI Taxonomy" id="5949"/>
    <lineage>
        <taxon>Eukaryota</taxon>
        <taxon>Sar</taxon>
        <taxon>Alveolata</taxon>
        <taxon>Ciliophora</taxon>
        <taxon>Intramacronucleata</taxon>
        <taxon>Spirotrichea</taxon>
        <taxon>Stichotrichia</taxon>
        <taxon>Sporadotrichida</taxon>
        <taxon>Oxytrichidae</taxon>
        <taxon>Stylonychinae</taxon>
        <taxon>Stylonychia</taxon>
    </lineage>
</organism>
<dbReference type="InParanoid" id="A0A078AA50"/>
<keyword evidence="1" id="KW-0812">Transmembrane</keyword>
<dbReference type="OMA" id="IRVLAYF"/>
<feature type="transmembrane region" description="Helical" evidence="1">
    <location>
        <begin position="69"/>
        <end position="89"/>
    </location>
</feature>
<reference evidence="2 3" key="1">
    <citation type="submission" date="2014-06" db="EMBL/GenBank/DDBJ databases">
        <authorList>
            <person name="Swart Estienne"/>
        </authorList>
    </citation>
    <scope>NUCLEOTIDE SEQUENCE [LARGE SCALE GENOMIC DNA]</scope>
    <source>
        <strain evidence="2 3">130c</strain>
    </source>
</reference>
<evidence type="ECO:0000256" key="1">
    <source>
        <dbReference type="SAM" id="Phobius"/>
    </source>
</evidence>